<comment type="caution">
    <text evidence="2">The sequence shown here is derived from an EMBL/GenBank/DDBJ whole genome shotgun (WGS) entry which is preliminary data.</text>
</comment>
<accession>A0A7C3MLI9</accession>
<dbReference type="SUPFAM" id="SSF56281">
    <property type="entry name" value="Metallo-hydrolase/oxidoreductase"/>
    <property type="match status" value="1"/>
</dbReference>
<keyword evidence="2" id="KW-0540">Nuclease</keyword>
<dbReference type="Gene3D" id="3.60.15.10">
    <property type="entry name" value="Ribonuclease Z/Hydroxyacylglutathione hydrolase-like"/>
    <property type="match status" value="1"/>
</dbReference>
<reference evidence="2" key="1">
    <citation type="journal article" date="2020" name="mSystems">
        <title>Genome- and Community-Level Interaction Insights into Carbon Utilization and Element Cycling Functions of Hydrothermarchaeota in Hydrothermal Sediment.</title>
        <authorList>
            <person name="Zhou Z."/>
            <person name="Liu Y."/>
            <person name="Xu W."/>
            <person name="Pan J."/>
            <person name="Luo Z.H."/>
            <person name="Li M."/>
        </authorList>
    </citation>
    <scope>NUCLEOTIDE SEQUENCE [LARGE SCALE GENOMIC DNA]</scope>
    <source>
        <strain evidence="2">SpSt-81</strain>
    </source>
</reference>
<keyword evidence="2" id="KW-0378">Hydrolase</keyword>
<keyword evidence="2" id="KW-0269">Exonuclease</keyword>
<dbReference type="PANTHER" id="PTHR43694">
    <property type="entry name" value="RIBONUCLEASE J"/>
    <property type="match status" value="1"/>
</dbReference>
<feature type="domain" description="Metallo-beta-lactamase" evidence="1">
    <location>
        <begin position="15"/>
        <end position="277"/>
    </location>
</feature>
<dbReference type="EMBL" id="DTIN01000032">
    <property type="protein sequence ID" value="HFX13971.1"/>
    <property type="molecule type" value="Genomic_DNA"/>
</dbReference>
<dbReference type="InterPro" id="IPR036866">
    <property type="entry name" value="RibonucZ/Hydroxyglut_hydro"/>
</dbReference>
<dbReference type="PANTHER" id="PTHR43694:SF1">
    <property type="entry name" value="RIBONUCLEASE J"/>
    <property type="match status" value="1"/>
</dbReference>
<dbReference type="SMART" id="SM00849">
    <property type="entry name" value="Lactamase_B"/>
    <property type="match status" value="1"/>
</dbReference>
<protein>
    <submittedName>
        <fullName evidence="2">Exonuclease</fullName>
    </submittedName>
</protein>
<sequence>MSLKLTFFDGVSCIGGNKILLEEDESALILDFGINFNDENKYFDEFLRPRSYLGIYDLFHLNLIPPLKGVYREDLIIPEIWENFKNHPWYREINPIAILVSHAHLDHVGYLSYLHEDIPIITSLISSLIIKSLEDTSRIISDLCLIRRKTQENGVLKTERNKFIKRPYITFGNGSISKIEEFWNKLERKDKRNIDIENKPINIIDYETYKIGSFEITYFPVDHSIPGAVSFAINTKIGWVVYTGDLRLHGRNKDHSEKFIEKLKEIPIKVLICEGTHPKVDRLYTEEDVKENIYHIVKNSKGYIIADFGARNIDRLMSFLEIAKEVGKRLVLTLKDIYLLEALSLVGYPDPKEDEYITFYKKPKGSYETWEENLLDRHDIQGKGISAKEIRNNPDDFILCMSYYDFHILLDILPHGGTYIFSSSEAFNEEMKIDQKKIENWLNYFHIEIRGNLVEKREESPFHASGHIHGDGIIKLVDYAKPEYLIPIHTERDKNIDFFDQFKDFCKVIYPKKGETITII</sequence>
<dbReference type="AlphaFoldDB" id="A0A7C3MLI9"/>
<dbReference type="InterPro" id="IPR011108">
    <property type="entry name" value="RMMBL"/>
</dbReference>
<evidence type="ECO:0000313" key="2">
    <source>
        <dbReference type="EMBL" id="HFX13971.1"/>
    </source>
</evidence>
<evidence type="ECO:0000259" key="1">
    <source>
        <dbReference type="SMART" id="SM00849"/>
    </source>
</evidence>
<dbReference type="GO" id="GO:0004527">
    <property type="term" value="F:exonuclease activity"/>
    <property type="evidence" value="ECO:0007669"/>
    <property type="project" value="UniProtKB-KW"/>
</dbReference>
<name>A0A7C3MLI9_DICTH</name>
<dbReference type="InterPro" id="IPR001279">
    <property type="entry name" value="Metallo-B-lactamas"/>
</dbReference>
<dbReference type="Pfam" id="PF07521">
    <property type="entry name" value="RMMBL"/>
    <property type="match status" value="1"/>
</dbReference>
<gene>
    <name evidence="2" type="ORF">ENW00_07505</name>
</gene>
<organism evidence="2">
    <name type="scientific">Dictyoglomus thermophilum</name>
    <dbReference type="NCBI Taxonomy" id="14"/>
    <lineage>
        <taxon>Bacteria</taxon>
        <taxon>Pseudomonadati</taxon>
        <taxon>Dictyoglomota</taxon>
        <taxon>Dictyoglomia</taxon>
        <taxon>Dictyoglomales</taxon>
        <taxon>Dictyoglomaceae</taxon>
        <taxon>Dictyoglomus</taxon>
    </lineage>
</organism>
<proteinExistence type="predicted"/>